<feature type="transmembrane region" description="Helical" evidence="2">
    <location>
        <begin position="416"/>
        <end position="436"/>
    </location>
</feature>
<name>A0A7D9H0S2_DEKBR</name>
<protein>
    <submittedName>
        <fullName evidence="3">DEBR0S2_14950g1_1</fullName>
    </submittedName>
</protein>
<keyword evidence="2" id="KW-1133">Transmembrane helix</keyword>
<sequence>MKGTFFTDPDEERADERSQRNSSIMEKGGTVQGLSGTETTTSSFMSKGFQTAASPFSWQNNKTKMNSIFNPLAHDTLFKTRTAENNASKSSGEFKSETSPTKEMSASDGSSSTKTLTRSQVTKEMNARSFYETFKILSLLFFLMFAPLIIMLFTDISCMDSSNYCIPHFEMYLDHKGKDEVINTDFYHNIAKGLHILSSQMEDGPYPAEQFMDSISEISDKVDVVYKFNLFGYCRQEKETEITSYDQPEWLEICHSLFGATDLSSVLVKDITFQMEYAQDVDVEALEKRSNEMVSFFKSLLLRAYSSTNPLVRHVSLGLSFSLMFVILKIVRFSLNAVALLIVFLAILQIKQREQQSKTNIKTLSIAASCCLILSAAIEVLSLIFEHAYHEELKAMLDRLDYNVIHHFNYFTSGTVLKFISLSFEGVIILGILLFISAKPWLTRTASFQV</sequence>
<keyword evidence="2" id="KW-0472">Membrane</keyword>
<organism evidence="3 4">
    <name type="scientific">Dekkera bruxellensis</name>
    <name type="common">Brettanomyces custersii</name>
    <dbReference type="NCBI Taxonomy" id="5007"/>
    <lineage>
        <taxon>Eukaryota</taxon>
        <taxon>Fungi</taxon>
        <taxon>Dikarya</taxon>
        <taxon>Ascomycota</taxon>
        <taxon>Saccharomycotina</taxon>
        <taxon>Pichiomycetes</taxon>
        <taxon>Pichiales</taxon>
        <taxon>Pichiaceae</taxon>
        <taxon>Brettanomyces</taxon>
    </lineage>
</organism>
<reference evidence="3 4" key="1">
    <citation type="submission" date="2019-07" db="EMBL/GenBank/DDBJ databases">
        <authorList>
            <person name="Friedrich A."/>
            <person name="Schacherer J."/>
        </authorList>
    </citation>
    <scope>NUCLEOTIDE SEQUENCE [LARGE SCALE GENOMIC DNA]</scope>
</reference>
<feature type="transmembrane region" description="Helical" evidence="2">
    <location>
        <begin position="136"/>
        <end position="154"/>
    </location>
</feature>
<feature type="region of interest" description="Disordered" evidence="1">
    <location>
        <begin position="1"/>
        <end position="43"/>
    </location>
</feature>
<evidence type="ECO:0000313" key="4">
    <source>
        <dbReference type="Proteomes" id="UP000478008"/>
    </source>
</evidence>
<feature type="transmembrane region" description="Helical" evidence="2">
    <location>
        <begin position="363"/>
        <end position="385"/>
    </location>
</feature>
<feature type="region of interest" description="Disordered" evidence="1">
    <location>
        <begin position="84"/>
        <end position="119"/>
    </location>
</feature>
<gene>
    <name evidence="3" type="ORF">DEBR0S2_14950G</name>
</gene>
<feature type="transmembrane region" description="Helical" evidence="2">
    <location>
        <begin position="334"/>
        <end position="351"/>
    </location>
</feature>
<evidence type="ECO:0000256" key="1">
    <source>
        <dbReference type="SAM" id="MobiDB-lite"/>
    </source>
</evidence>
<proteinExistence type="predicted"/>
<keyword evidence="4" id="KW-1185">Reference proteome</keyword>
<dbReference type="EMBL" id="CABFWN010000002">
    <property type="protein sequence ID" value="VUG17728.1"/>
    <property type="molecule type" value="Genomic_DNA"/>
</dbReference>
<feature type="compositionally biased region" description="Polar residues" evidence="1">
    <location>
        <begin position="32"/>
        <end position="43"/>
    </location>
</feature>
<accession>A0A7D9H0S2</accession>
<dbReference type="Proteomes" id="UP000478008">
    <property type="component" value="Unassembled WGS sequence"/>
</dbReference>
<keyword evidence="2" id="KW-0812">Transmembrane</keyword>
<evidence type="ECO:0000313" key="3">
    <source>
        <dbReference type="EMBL" id="VUG17728.1"/>
    </source>
</evidence>
<evidence type="ECO:0000256" key="2">
    <source>
        <dbReference type="SAM" id="Phobius"/>
    </source>
</evidence>
<dbReference type="AlphaFoldDB" id="A0A7D9H0S2"/>